<evidence type="ECO:0000256" key="1">
    <source>
        <dbReference type="ARBA" id="ARBA00023002"/>
    </source>
</evidence>
<name>A0A7W6MN27_9HYPH</name>
<dbReference type="InterPro" id="IPR001509">
    <property type="entry name" value="Epimerase_deHydtase"/>
</dbReference>
<dbReference type="GO" id="GO:0016616">
    <property type="term" value="F:oxidoreductase activity, acting on the CH-OH group of donors, NAD or NADP as acceptor"/>
    <property type="evidence" value="ECO:0007669"/>
    <property type="project" value="TreeGrafter"/>
</dbReference>
<protein>
    <submittedName>
        <fullName evidence="4">Nucleoside-diphosphate-sugar epimerase</fullName>
    </submittedName>
</protein>
<dbReference type="EMBL" id="JACIEM010000001">
    <property type="protein sequence ID" value="MBB4001428.1"/>
    <property type="molecule type" value="Genomic_DNA"/>
</dbReference>
<evidence type="ECO:0000313" key="5">
    <source>
        <dbReference type="Proteomes" id="UP000588647"/>
    </source>
</evidence>
<keyword evidence="1" id="KW-0560">Oxidoreductase</keyword>
<reference evidence="4 5" key="1">
    <citation type="submission" date="2020-08" db="EMBL/GenBank/DDBJ databases">
        <title>Genomic Encyclopedia of Type Strains, Phase IV (KMG-IV): sequencing the most valuable type-strain genomes for metagenomic binning, comparative biology and taxonomic classification.</title>
        <authorList>
            <person name="Goeker M."/>
        </authorList>
    </citation>
    <scope>NUCLEOTIDE SEQUENCE [LARGE SCALE GENOMIC DNA]</scope>
    <source>
        <strain evidence="4 5">DSM 103570</strain>
    </source>
</reference>
<dbReference type="InterPro" id="IPR050425">
    <property type="entry name" value="NAD(P)_dehydrat-like"/>
</dbReference>
<dbReference type="Gene3D" id="3.40.50.720">
    <property type="entry name" value="NAD(P)-binding Rossmann-like Domain"/>
    <property type="match status" value="1"/>
</dbReference>
<dbReference type="FunFam" id="3.40.50.720:FF:000336">
    <property type="entry name" value="Aldehyde reductase"/>
    <property type="match status" value="1"/>
</dbReference>
<evidence type="ECO:0000259" key="3">
    <source>
        <dbReference type="Pfam" id="PF01370"/>
    </source>
</evidence>
<gene>
    <name evidence="4" type="ORF">GGR03_000475</name>
</gene>
<dbReference type="PANTHER" id="PTHR10366">
    <property type="entry name" value="NAD DEPENDENT EPIMERASE/DEHYDRATASE"/>
    <property type="match status" value="1"/>
</dbReference>
<comment type="caution">
    <text evidence="4">The sequence shown here is derived from an EMBL/GenBank/DDBJ whole genome shotgun (WGS) entry which is preliminary data.</text>
</comment>
<dbReference type="RefSeq" id="WP_252920115.1">
    <property type="nucleotide sequence ID" value="NZ_JAAAMM010000001.1"/>
</dbReference>
<proteinExistence type="inferred from homology"/>
<dbReference type="InterPro" id="IPR036291">
    <property type="entry name" value="NAD(P)-bd_dom_sf"/>
</dbReference>
<dbReference type="Pfam" id="PF01370">
    <property type="entry name" value="Epimerase"/>
    <property type="match status" value="1"/>
</dbReference>
<evidence type="ECO:0000313" key="4">
    <source>
        <dbReference type="EMBL" id="MBB4001428.1"/>
    </source>
</evidence>
<keyword evidence="5" id="KW-1185">Reference proteome</keyword>
<dbReference type="PANTHER" id="PTHR10366:SF564">
    <property type="entry name" value="STEROL-4-ALPHA-CARBOXYLATE 3-DEHYDROGENASE, DECARBOXYLATING"/>
    <property type="match status" value="1"/>
</dbReference>
<evidence type="ECO:0000256" key="2">
    <source>
        <dbReference type="ARBA" id="ARBA00023445"/>
    </source>
</evidence>
<feature type="domain" description="NAD-dependent epimerase/dehydratase" evidence="3">
    <location>
        <begin position="20"/>
        <end position="258"/>
    </location>
</feature>
<organism evidence="4 5">
    <name type="scientific">Aurantimonas endophytica</name>
    <dbReference type="NCBI Taxonomy" id="1522175"/>
    <lineage>
        <taxon>Bacteria</taxon>
        <taxon>Pseudomonadati</taxon>
        <taxon>Pseudomonadota</taxon>
        <taxon>Alphaproteobacteria</taxon>
        <taxon>Hyphomicrobiales</taxon>
        <taxon>Aurantimonadaceae</taxon>
        <taxon>Aurantimonas</taxon>
    </lineage>
</organism>
<dbReference type="SUPFAM" id="SSF51735">
    <property type="entry name" value="NAD(P)-binding Rossmann-fold domains"/>
    <property type="match status" value="1"/>
</dbReference>
<sequence length="354" mass="37897">MAPFSCAAFGEESKIADDTVLLTGVSGFIAKHVALRLLDRGYRVRGSVRSAGKGAEVRATLARHGAAVERLDLVEADLLAEAGWADAAAGCRFLIHTASPFPMAQPRDRFALVPAAREGTLRVIAAARKAGVERMVMTSSIVAVYQGHEDRTDVRYGEADWSNVDSPSVGAYAVSKTEAERAAWEASRDAGLELSVINPAFVLGPLLDADAGTSAMVIAMMMRGRTPVVPDVSFGIVDVRDVADAHVAAMEVPSAAGHRFILSAGTRSLMEIGRHLASAEPTLRRRVPRFVLPDYVVRTAALVSRQARLLLPELGRPKDLDTDLARTTLDIVFRSPEEAIAATATSLRNYGVVR</sequence>
<comment type="similarity">
    <text evidence="2">Belongs to the NAD(P)-dependent epimerase/dehydratase family. Dihydroflavonol-4-reductase subfamily.</text>
</comment>
<dbReference type="AlphaFoldDB" id="A0A7W6MN27"/>
<dbReference type="Proteomes" id="UP000588647">
    <property type="component" value="Unassembled WGS sequence"/>
</dbReference>
<accession>A0A7W6MN27</accession>